<dbReference type="RefSeq" id="WP_254168163.1">
    <property type="nucleotide sequence ID" value="NZ_JAHESF010000031.1"/>
</dbReference>
<comment type="caution">
    <text evidence="4">The sequence shown here is derived from an EMBL/GenBank/DDBJ whole genome shotgun (WGS) entry which is preliminary data.</text>
</comment>
<dbReference type="Pfam" id="PF13585">
    <property type="entry name" value="CHU_C"/>
    <property type="match status" value="1"/>
</dbReference>
<dbReference type="AlphaFoldDB" id="A0AAP2DRC6"/>
<sequence>MMKILIAAMLTIAGLSSFAQQPVITTVNKLSAGNQEVVTIKGSGFGTDASRLAVFFGAVKGTLNAPPTDQVLEVKVPAGTTYEKISVTNTTSGLTAYTPHNFMLSFGGNTGFGPANLEGPQRDFTANNGLYDICLCDFNGDGKTDVATANQGSSSINILVNNTASPGLSNISFSTPAIPQTLINALTLLITCGDLNGDGKPELVLTEEGDKDRIFVLQNTTTAATPTFLPVKVFRITGEKLHRTKIADIDGDGKPEIVVTSKSSEDHDNNSSTPAIGNLFILKNQSTTATVAFASTPVKYPLPGLVSSSALAVDDLNEDGKPEIITTPYLVATSPIAIIANNSTPGNISLGAITTIPFDKPIVELRVGDLDNDQKPDIAATFLISSEIRIMRNQSSGNTFTFAAPKSFLTEDSPWGLDFGDLDGDSKPDIVVTSIAKNSLTLLNNKSTSGNLDFDRSVEPTTFIHRHLGIGDIDGDAKPDVAFVSADNNGVTVSKVSILRNTSCIKPKISPEGPLEVCANLLPLKLTSSVSPGATYTWKETGSGATVQTGPSEFYNVAAAGDFTYTVTLTAEGGSCALTSVPVQVKVGTNTLGGTATFNSNSPVCIGSTLNLSVDNPPPPGASRYEWTGPNGFSATGATVSLTNFRDPNVGRYYVDVYAGSCIAQRSEVVVSAIALPGFVINTGGPDIVCTANRTLSVTSASGFSYQWFKAGVSIPGGNSASYLADASGEYYVEATYTGCTAVKADAVTLTFATAPTPTFTAPSTACMGQNITFTNQSITDPDVVATAAWEFGDGNTSTETSPIHKYLTTAGSPFNAKLTVSYSNGACAATTSKSITVTSAPVATISNTGNKFSFCPGDSLKLEITGPFTGYSWSTGATTQFVYVKSAATYSVDVTTATGCVINATREVKLFPEPQVTITADPAEVAEGQSSVLTAAGLQNYLWTPADALTSASVPNPTATPLVTTTYTVKGTDTNGCKGEAVIELRVREGSIYSKISPSKFFSPDNGDEFGKFWLVDRIEEYPGCQIVVYDDKGVKVHEAKPYHNDWDGTFNGRKLPDGVYYFVIKCEGETTKPKTGSITLLR</sequence>
<dbReference type="PANTHER" id="PTHR46580">
    <property type="entry name" value="SENSOR KINASE-RELATED"/>
    <property type="match status" value="1"/>
</dbReference>
<protein>
    <submittedName>
        <fullName evidence="4">VCBS repeat-containing protein</fullName>
    </submittedName>
</protein>
<dbReference type="InterPro" id="IPR013783">
    <property type="entry name" value="Ig-like_fold"/>
</dbReference>
<dbReference type="Pfam" id="PF18911">
    <property type="entry name" value="PKD_4"/>
    <property type="match status" value="1"/>
</dbReference>
<proteinExistence type="predicted"/>
<keyword evidence="5" id="KW-1185">Reference proteome</keyword>
<name>A0AAP2DRC6_9BACT</name>
<feature type="chain" id="PRO_5042902951" evidence="2">
    <location>
        <begin position="20"/>
        <end position="1084"/>
    </location>
</feature>
<reference evidence="4 5" key="1">
    <citation type="submission" date="2021-05" db="EMBL/GenBank/DDBJ databases">
        <title>A Polyphasic approach of four new species of the genus Ohtaekwangia: Ohtaekwangia histidinii sp. nov., Ohtaekwangia cretensis sp. nov., Ohtaekwangia indiensis sp. nov., Ohtaekwangia reichenbachii sp. nov. from diverse environment.</title>
        <authorList>
            <person name="Octaviana S."/>
        </authorList>
    </citation>
    <scope>NUCLEOTIDE SEQUENCE [LARGE SCALE GENOMIC DNA]</scope>
    <source>
        <strain evidence="4 5">PWU4</strain>
    </source>
</reference>
<dbReference type="SMART" id="SM00089">
    <property type="entry name" value="PKD"/>
    <property type="match status" value="3"/>
</dbReference>
<dbReference type="EMBL" id="JAHESF010000031">
    <property type="protein sequence ID" value="MBT1699913.1"/>
    <property type="molecule type" value="Genomic_DNA"/>
</dbReference>
<evidence type="ECO:0000256" key="1">
    <source>
        <dbReference type="ARBA" id="ARBA00022729"/>
    </source>
</evidence>
<dbReference type="InterPro" id="IPR002909">
    <property type="entry name" value="IPT_dom"/>
</dbReference>
<dbReference type="InterPro" id="IPR014756">
    <property type="entry name" value="Ig_E-set"/>
</dbReference>
<keyword evidence="1 2" id="KW-0732">Signal</keyword>
<dbReference type="SUPFAM" id="SSF69318">
    <property type="entry name" value="Integrin alpha N-terminal domain"/>
    <property type="match status" value="2"/>
</dbReference>
<dbReference type="Pfam" id="PF13517">
    <property type="entry name" value="FG-GAP_3"/>
    <property type="match status" value="2"/>
</dbReference>
<dbReference type="NCBIfam" id="TIGR04131">
    <property type="entry name" value="Bac_Flav_CTERM"/>
    <property type="match status" value="1"/>
</dbReference>
<dbReference type="InterPro" id="IPR000601">
    <property type="entry name" value="PKD_dom"/>
</dbReference>
<dbReference type="SUPFAM" id="SSF49299">
    <property type="entry name" value="PKD domain"/>
    <property type="match status" value="1"/>
</dbReference>
<dbReference type="Proteomes" id="UP001319200">
    <property type="component" value="Unassembled WGS sequence"/>
</dbReference>
<evidence type="ECO:0000313" key="5">
    <source>
        <dbReference type="Proteomes" id="UP001319200"/>
    </source>
</evidence>
<dbReference type="PROSITE" id="PS50093">
    <property type="entry name" value="PKD"/>
    <property type="match status" value="1"/>
</dbReference>
<dbReference type="InterPro" id="IPR026341">
    <property type="entry name" value="T9SS_type_B"/>
</dbReference>
<dbReference type="PANTHER" id="PTHR46580:SF4">
    <property type="entry name" value="ATP_GTP-BINDING PROTEIN"/>
    <property type="match status" value="1"/>
</dbReference>
<dbReference type="Gene3D" id="2.60.40.10">
    <property type="entry name" value="Immunoglobulins"/>
    <property type="match status" value="4"/>
</dbReference>
<feature type="domain" description="PKD" evidence="3">
    <location>
        <begin position="755"/>
        <end position="811"/>
    </location>
</feature>
<dbReference type="InterPro" id="IPR028994">
    <property type="entry name" value="Integrin_alpha_N"/>
</dbReference>
<dbReference type="Pfam" id="PF01833">
    <property type="entry name" value="TIG"/>
    <property type="match status" value="1"/>
</dbReference>
<evidence type="ECO:0000313" key="4">
    <source>
        <dbReference type="EMBL" id="MBT1699913.1"/>
    </source>
</evidence>
<dbReference type="SUPFAM" id="SSF81296">
    <property type="entry name" value="E set domains"/>
    <property type="match status" value="1"/>
</dbReference>
<evidence type="ECO:0000256" key="2">
    <source>
        <dbReference type="SAM" id="SignalP"/>
    </source>
</evidence>
<dbReference type="Gene3D" id="2.130.10.130">
    <property type="entry name" value="Integrin alpha, N-terminal"/>
    <property type="match status" value="2"/>
</dbReference>
<evidence type="ECO:0000259" key="3">
    <source>
        <dbReference type="PROSITE" id="PS50093"/>
    </source>
</evidence>
<organism evidence="4 5">
    <name type="scientific">Chryseosolibacter histidini</name>
    <dbReference type="NCBI Taxonomy" id="2782349"/>
    <lineage>
        <taxon>Bacteria</taxon>
        <taxon>Pseudomonadati</taxon>
        <taxon>Bacteroidota</taxon>
        <taxon>Cytophagia</taxon>
        <taxon>Cytophagales</taxon>
        <taxon>Chryseotaleaceae</taxon>
        <taxon>Chryseosolibacter</taxon>
    </lineage>
</organism>
<gene>
    <name evidence="4" type="ORF">KK083_23705</name>
</gene>
<dbReference type="InterPro" id="IPR022409">
    <property type="entry name" value="PKD/Chitinase_dom"/>
</dbReference>
<dbReference type="InterPro" id="IPR035986">
    <property type="entry name" value="PKD_dom_sf"/>
</dbReference>
<accession>A0AAP2DRC6</accession>
<feature type="signal peptide" evidence="2">
    <location>
        <begin position="1"/>
        <end position="19"/>
    </location>
</feature>
<dbReference type="InterPro" id="IPR013517">
    <property type="entry name" value="FG-GAP"/>
</dbReference>
<dbReference type="CDD" id="cd00146">
    <property type="entry name" value="PKD"/>
    <property type="match status" value="1"/>
</dbReference>